<dbReference type="PANTHER" id="PTHR42812:SF12">
    <property type="entry name" value="BETA-XYLOSIDASE-RELATED"/>
    <property type="match status" value="1"/>
</dbReference>
<dbReference type="Gene3D" id="2.115.10.20">
    <property type="entry name" value="Glycosyl hydrolase domain, family 43"/>
    <property type="match status" value="1"/>
</dbReference>
<keyword evidence="7" id="KW-1185">Reference proteome</keyword>
<evidence type="ECO:0000313" key="6">
    <source>
        <dbReference type="EMBL" id="GAA1665317.1"/>
    </source>
</evidence>
<dbReference type="Pfam" id="PF04616">
    <property type="entry name" value="Glyco_hydro_43"/>
    <property type="match status" value="1"/>
</dbReference>
<dbReference type="SUPFAM" id="SSF75005">
    <property type="entry name" value="Arabinanase/levansucrase/invertase"/>
    <property type="match status" value="1"/>
</dbReference>
<dbReference type="Proteomes" id="UP001500596">
    <property type="component" value="Unassembled WGS sequence"/>
</dbReference>
<evidence type="ECO:0000256" key="2">
    <source>
        <dbReference type="ARBA" id="ARBA00022801"/>
    </source>
</evidence>
<dbReference type="RefSeq" id="WP_344051618.1">
    <property type="nucleotide sequence ID" value="NZ_BAAAPK010000001.1"/>
</dbReference>
<keyword evidence="2 4" id="KW-0378">Hydrolase</keyword>
<name>A0ABN2G4V1_9MICO</name>
<evidence type="ECO:0000256" key="3">
    <source>
        <dbReference type="ARBA" id="ARBA00023295"/>
    </source>
</evidence>
<dbReference type="InterPro" id="IPR041542">
    <property type="entry name" value="GH43_C2"/>
</dbReference>
<dbReference type="PANTHER" id="PTHR42812">
    <property type="entry name" value="BETA-XYLOSIDASE"/>
    <property type="match status" value="1"/>
</dbReference>
<dbReference type="InterPro" id="IPR006710">
    <property type="entry name" value="Glyco_hydro_43"/>
</dbReference>
<dbReference type="InterPro" id="IPR013320">
    <property type="entry name" value="ConA-like_dom_sf"/>
</dbReference>
<dbReference type="Gene3D" id="2.60.120.200">
    <property type="match status" value="1"/>
</dbReference>
<dbReference type="InterPro" id="IPR023296">
    <property type="entry name" value="Glyco_hydro_beta-prop_sf"/>
</dbReference>
<feature type="domain" description="Beta-xylosidase C-terminal Concanavalin A-like" evidence="5">
    <location>
        <begin position="332"/>
        <end position="497"/>
    </location>
</feature>
<evidence type="ECO:0000256" key="1">
    <source>
        <dbReference type="ARBA" id="ARBA00009865"/>
    </source>
</evidence>
<accession>A0ABN2G4V1</accession>
<organism evidence="6 7">
    <name type="scientific">Microbacterium lacus</name>
    <dbReference type="NCBI Taxonomy" id="415217"/>
    <lineage>
        <taxon>Bacteria</taxon>
        <taxon>Bacillati</taxon>
        <taxon>Actinomycetota</taxon>
        <taxon>Actinomycetes</taxon>
        <taxon>Micrococcales</taxon>
        <taxon>Microbacteriaceae</taxon>
        <taxon>Microbacterium</taxon>
    </lineage>
</organism>
<keyword evidence="3 4" id="KW-0326">Glycosidase</keyword>
<evidence type="ECO:0000313" key="7">
    <source>
        <dbReference type="Proteomes" id="UP001500596"/>
    </source>
</evidence>
<dbReference type="SUPFAM" id="SSF49899">
    <property type="entry name" value="Concanavalin A-like lectins/glucanases"/>
    <property type="match status" value="1"/>
</dbReference>
<proteinExistence type="inferred from homology"/>
<dbReference type="CDD" id="cd18617">
    <property type="entry name" value="GH43_XynB-like"/>
    <property type="match status" value="1"/>
</dbReference>
<dbReference type="EMBL" id="BAAAPK010000001">
    <property type="protein sequence ID" value="GAA1665317.1"/>
    <property type="molecule type" value="Genomic_DNA"/>
</dbReference>
<comment type="caution">
    <text evidence="6">The sequence shown here is derived from an EMBL/GenBank/DDBJ whole genome shotgun (WGS) entry which is preliminary data.</text>
</comment>
<evidence type="ECO:0000259" key="5">
    <source>
        <dbReference type="Pfam" id="PF17851"/>
    </source>
</evidence>
<sequence length="510" mass="54429">MGRYRDPILPGCHPDPSICRVGDEYFLVTSTFEYLPGLPVHRSTNLVDWEPIGHAIERSDQLDLSGLRSSCGLFAPTIRYHDGTFFVVCTVVAGAFWDTAERGGRTGHFVVTATDPRGPWSDPIWLAGDDEIDPSLAFDDGRVWLCGTRLAQPGLWHHQTEVWLRELDPETFAVIGDEHVLWHGAVEGAVWAEGPHLYRHPEGGWMLLASEGGTFGEHAISVAYADEITGPYRGDRGNPRLTHRDLGARTDIWAVGHADLVDAADGRTWAVLLATGLRPDGGDSLLGRQTHLVPLDWEGGSPLFAPGVGRVQGEVDAEGVPDQVVGPDSFDDDFDGSLGLAWTGVRRMPHTFADTAVRPGFVRLHGGGEPTGLEDQSFLGRRLPAERVQVRAVLELSGAGRGGILLRVGDERHLEVSVDDTGLARAVLVTGDGRAVLGEAPVDAGAPVEIALRIDGADAEAVVSGASLGTADLRGLSPVAAASFLGAWIGPFAAGEGHVDVDGLELRVLS</sequence>
<dbReference type="Pfam" id="PF17851">
    <property type="entry name" value="GH43_C2"/>
    <property type="match status" value="1"/>
</dbReference>
<reference evidence="6 7" key="1">
    <citation type="journal article" date="2019" name="Int. J. Syst. Evol. Microbiol.">
        <title>The Global Catalogue of Microorganisms (GCM) 10K type strain sequencing project: providing services to taxonomists for standard genome sequencing and annotation.</title>
        <authorList>
            <consortium name="The Broad Institute Genomics Platform"/>
            <consortium name="The Broad Institute Genome Sequencing Center for Infectious Disease"/>
            <person name="Wu L."/>
            <person name="Ma J."/>
        </authorList>
    </citation>
    <scope>NUCLEOTIDE SEQUENCE [LARGE SCALE GENOMIC DNA]</scope>
    <source>
        <strain evidence="6 7">JCM 15575</strain>
    </source>
</reference>
<comment type="similarity">
    <text evidence="1 4">Belongs to the glycosyl hydrolase 43 family.</text>
</comment>
<dbReference type="InterPro" id="IPR051795">
    <property type="entry name" value="Glycosyl_Hydrlase_43"/>
</dbReference>
<protein>
    <submittedName>
        <fullName evidence="6">Glycoside hydrolase family 43 protein</fullName>
    </submittedName>
</protein>
<dbReference type="GO" id="GO:0016787">
    <property type="term" value="F:hydrolase activity"/>
    <property type="evidence" value="ECO:0007669"/>
    <property type="project" value="UniProtKB-KW"/>
</dbReference>
<evidence type="ECO:0000256" key="4">
    <source>
        <dbReference type="RuleBase" id="RU361187"/>
    </source>
</evidence>
<gene>
    <name evidence="6" type="ORF">GCM10009807_06810</name>
</gene>